<sequence length="319" mass="34165">MAASARCAAARRSGRGAARARGGPAGRRVIRVGLVGLGLVSRYYLAAIDRSADFELVAVCDVDRDALAGHGVRDYLHHRAMLADGGLDAVVVTAPNDAHALIGRDVLDAGLPLCVEKPLATTLSDGMGLATRGGLVFTAFHRRYNDNVLDLRERLASAPPIESLTVRYLECMEDHVGRDRRHLDVARSGGGCVAGNGPNALDLARLFLGPLTFESAKIVRDADGVDRQALLHVRGSAPATVELDWSFPGETKDVEVRLVDGTVLRADLLAGHREFRGSLWHEYEGVLADFARVVRVGGRPDGGLAALSLVDEAYRREHA</sequence>
<dbReference type="GO" id="GO:0000166">
    <property type="term" value="F:nucleotide binding"/>
    <property type="evidence" value="ECO:0007669"/>
    <property type="project" value="InterPro"/>
</dbReference>
<gene>
    <name evidence="3" type="ordered locus">BN6_37530</name>
</gene>
<dbReference type="InterPro" id="IPR050463">
    <property type="entry name" value="Gfo/Idh/MocA_oxidrdct_glycsds"/>
</dbReference>
<dbReference type="Gene3D" id="3.30.360.10">
    <property type="entry name" value="Dihydrodipicolinate Reductase, domain 2"/>
    <property type="match status" value="1"/>
</dbReference>
<dbReference type="AlphaFoldDB" id="K0K2G1"/>
<organism evidence="3 4">
    <name type="scientific">Saccharothrix espanaensis (strain ATCC 51144 / DSM 44229 / JCM 9112 / NBRC 15066 / NRRL 15764)</name>
    <dbReference type="NCBI Taxonomy" id="1179773"/>
    <lineage>
        <taxon>Bacteria</taxon>
        <taxon>Bacillati</taxon>
        <taxon>Actinomycetota</taxon>
        <taxon>Actinomycetes</taxon>
        <taxon>Pseudonocardiales</taxon>
        <taxon>Pseudonocardiaceae</taxon>
        <taxon>Saccharothrix</taxon>
    </lineage>
</organism>
<dbReference type="InterPro" id="IPR036291">
    <property type="entry name" value="NAD(P)-bd_dom_sf"/>
</dbReference>
<dbReference type="GO" id="GO:0016491">
    <property type="term" value="F:oxidoreductase activity"/>
    <property type="evidence" value="ECO:0007669"/>
    <property type="project" value="UniProtKB-KW"/>
</dbReference>
<proteinExistence type="predicted"/>
<protein>
    <submittedName>
        <fullName evidence="3">Oxidoreductase domain-containing protein</fullName>
        <ecNumber evidence="3">1.2.1.-</ecNumber>
    </submittedName>
</protein>
<dbReference type="SUPFAM" id="SSF51735">
    <property type="entry name" value="NAD(P)-binding Rossmann-fold domains"/>
    <property type="match status" value="1"/>
</dbReference>
<dbReference type="KEGG" id="sesp:BN6_37530"/>
<evidence type="ECO:0000259" key="2">
    <source>
        <dbReference type="Pfam" id="PF01408"/>
    </source>
</evidence>
<dbReference type="EMBL" id="HE804045">
    <property type="protein sequence ID" value="CCH31044.1"/>
    <property type="molecule type" value="Genomic_DNA"/>
</dbReference>
<dbReference type="BioCyc" id="SESP1179773:BN6_RS18175-MONOMER"/>
<dbReference type="PANTHER" id="PTHR43818">
    <property type="entry name" value="BCDNA.GH03377"/>
    <property type="match status" value="1"/>
</dbReference>
<evidence type="ECO:0000256" key="1">
    <source>
        <dbReference type="ARBA" id="ARBA00023002"/>
    </source>
</evidence>
<evidence type="ECO:0000313" key="3">
    <source>
        <dbReference type="EMBL" id="CCH31044.1"/>
    </source>
</evidence>
<dbReference type="Gene3D" id="3.40.50.720">
    <property type="entry name" value="NAD(P)-binding Rossmann-like Domain"/>
    <property type="match status" value="1"/>
</dbReference>
<dbReference type="EC" id="1.2.1.-" evidence="3"/>
<dbReference type="Pfam" id="PF01408">
    <property type="entry name" value="GFO_IDH_MocA"/>
    <property type="match status" value="1"/>
</dbReference>
<keyword evidence="4" id="KW-1185">Reference proteome</keyword>
<dbReference type="HOGENOM" id="CLU_023194_1_3_11"/>
<dbReference type="eggNOG" id="COG0673">
    <property type="taxonomic scope" value="Bacteria"/>
</dbReference>
<accession>K0K2G1</accession>
<name>K0K2G1_SACES</name>
<reference evidence="3 4" key="1">
    <citation type="journal article" date="2012" name="BMC Genomics">
        <title>Complete genome sequence of Saccharothrix espanaensis DSM 44229T and comparison to the other completely sequenced Pseudonocardiaceae.</title>
        <authorList>
            <person name="Strobel T."/>
            <person name="Al-Dilaimi A."/>
            <person name="Blom J."/>
            <person name="Gessner A."/>
            <person name="Kalinowski J."/>
            <person name="Luzhetska M."/>
            <person name="Puhler A."/>
            <person name="Szczepanowski R."/>
            <person name="Bechthold A."/>
            <person name="Ruckert C."/>
        </authorList>
    </citation>
    <scope>NUCLEOTIDE SEQUENCE [LARGE SCALE GENOMIC DNA]</scope>
    <source>
        <strain evidence="4">ATCC 51144 / DSM 44229 / JCM 9112 / NBRC 15066 / NRRL 15764</strain>
    </source>
</reference>
<dbReference type="Proteomes" id="UP000006281">
    <property type="component" value="Chromosome"/>
</dbReference>
<keyword evidence="1 3" id="KW-0560">Oxidoreductase</keyword>
<dbReference type="PANTHER" id="PTHR43818:SF11">
    <property type="entry name" value="BCDNA.GH03377"/>
    <property type="match status" value="1"/>
</dbReference>
<evidence type="ECO:0000313" key="4">
    <source>
        <dbReference type="Proteomes" id="UP000006281"/>
    </source>
</evidence>
<dbReference type="InterPro" id="IPR000683">
    <property type="entry name" value="Gfo/Idh/MocA-like_OxRdtase_N"/>
</dbReference>
<dbReference type="PATRIC" id="fig|1179773.3.peg.3751"/>
<feature type="domain" description="Gfo/Idh/MocA-like oxidoreductase N-terminal" evidence="2">
    <location>
        <begin position="30"/>
        <end position="128"/>
    </location>
</feature>
<dbReference type="STRING" id="1179773.BN6_37530"/>